<evidence type="ECO:0000256" key="9">
    <source>
        <dbReference type="ARBA" id="ARBA00052017"/>
    </source>
</evidence>
<dbReference type="GO" id="GO:0036220">
    <property type="term" value="F:ITP diphosphatase activity"/>
    <property type="evidence" value="ECO:0007669"/>
    <property type="project" value="UniProtKB-UniRule"/>
</dbReference>
<evidence type="ECO:0000256" key="5">
    <source>
        <dbReference type="ARBA" id="ARBA00022801"/>
    </source>
</evidence>
<dbReference type="OrthoDB" id="9807456at2"/>
<evidence type="ECO:0000256" key="11">
    <source>
        <dbReference type="RuleBase" id="RU003781"/>
    </source>
</evidence>
<dbReference type="GO" id="GO:0009146">
    <property type="term" value="P:purine nucleoside triphosphate catabolic process"/>
    <property type="evidence" value="ECO:0007669"/>
    <property type="project" value="UniProtKB-UniRule"/>
</dbReference>
<gene>
    <name evidence="12" type="ORF">A6M21_08720</name>
</gene>
<feature type="binding site" evidence="10">
    <location>
        <begin position="180"/>
        <end position="181"/>
    </location>
    <ligand>
        <name>substrate</name>
    </ligand>
</feature>
<comment type="caution">
    <text evidence="10">Lacks conserved residue(s) required for the propagation of feature annotation.</text>
</comment>
<evidence type="ECO:0000256" key="8">
    <source>
        <dbReference type="ARBA" id="ARBA00051875"/>
    </source>
</evidence>
<keyword evidence="6 10" id="KW-0460">Magnesium</keyword>
<dbReference type="EMBL" id="LYVF01000137">
    <property type="protein sequence ID" value="OAT82382.1"/>
    <property type="molecule type" value="Genomic_DNA"/>
</dbReference>
<dbReference type="STRING" id="1838280.A6M21_08720"/>
<dbReference type="InterPro" id="IPR002637">
    <property type="entry name" value="RdgB/HAM1"/>
</dbReference>
<dbReference type="PANTHER" id="PTHR11067">
    <property type="entry name" value="INOSINE TRIPHOSPHATE PYROPHOSPHATASE/HAM1 PROTEIN"/>
    <property type="match status" value="1"/>
</dbReference>
<comment type="catalytic activity">
    <reaction evidence="10">
        <text>ITP + H2O = IMP + diphosphate + H(+)</text>
        <dbReference type="Rhea" id="RHEA:29399"/>
        <dbReference type="ChEBI" id="CHEBI:15377"/>
        <dbReference type="ChEBI" id="CHEBI:15378"/>
        <dbReference type="ChEBI" id="CHEBI:33019"/>
        <dbReference type="ChEBI" id="CHEBI:58053"/>
        <dbReference type="ChEBI" id="CHEBI:61402"/>
        <dbReference type="EC" id="3.6.1.66"/>
    </reaction>
</comment>
<comment type="function">
    <text evidence="10">Pyrophosphatase that catalyzes the hydrolysis of nucleoside triphosphates to their monophosphate derivatives, with a high preference for the non-canonical purine nucleotides XTP (xanthosine triphosphate), dITP (deoxyinosine triphosphate) and ITP. Seems to function as a house-cleaning enzyme that removes non-canonical purine nucleotides from the nucleotide pool, thus preventing their incorporation into DNA/RNA and avoiding chromosomal lesions.</text>
</comment>
<evidence type="ECO:0000256" key="10">
    <source>
        <dbReference type="HAMAP-Rule" id="MF_01405"/>
    </source>
</evidence>
<dbReference type="FunFam" id="3.90.950.10:FF:000001">
    <property type="entry name" value="dITP/XTP pyrophosphatase"/>
    <property type="match status" value="1"/>
</dbReference>
<evidence type="ECO:0000256" key="7">
    <source>
        <dbReference type="ARBA" id="ARBA00023080"/>
    </source>
</evidence>
<dbReference type="Proteomes" id="UP000078532">
    <property type="component" value="Unassembled WGS sequence"/>
</dbReference>
<comment type="catalytic activity">
    <reaction evidence="8 10">
        <text>dITP + H2O = dIMP + diphosphate + H(+)</text>
        <dbReference type="Rhea" id="RHEA:28342"/>
        <dbReference type="ChEBI" id="CHEBI:15377"/>
        <dbReference type="ChEBI" id="CHEBI:15378"/>
        <dbReference type="ChEBI" id="CHEBI:33019"/>
        <dbReference type="ChEBI" id="CHEBI:61194"/>
        <dbReference type="ChEBI" id="CHEBI:61382"/>
        <dbReference type="EC" id="3.6.1.66"/>
    </reaction>
</comment>
<evidence type="ECO:0000256" key="3">
    <source>
        <dbReference type="ARBA" id="ARBA00022723"/>
    </source>
</evidence>
<dbReference type="CDD" id="cd00515">
    <property type="entry name" value="HAM1"/>
    <property type="match status" value="1"/>
</dbReference>
<keyword evidence="7 10" id="KW-0546">Nucleotide metabolism</keyword>
<feature type="binding site" evidence="10">
    <location>
        <position position="70"/>
    </location>
    <ligand>
        <name>substrate</name>
    </ligand>
</feature>
<dbReference type="GO" id="GO:0000166">
    <property type="term" value="F:nucleotide binding"/>
    <property type="evidence" value="ECO:0007669"/>
    <property type="project" value="UniProtKB-KW"/>
</dbReference>
<proteinExistence type="inferred from homology"/>
<evidence type="ECO:0000256" key="2">
    <source>
        <dbReference type="ARBA" id="ARBA00011738"/>
    </source>
</evidence>
<dbReference type="RefSeq" id="WP_066667970.1">
    <property type="nucleotide sequence ID" value="NZ_LYVF01000137.1"/>
</dbReference>
<organism evidence="12 13">
    <name type="scientific">Desulfotomaculum copahuensis</name>
    <dbReference type="NCBI Taxonomy" id="1838280"/>
    <lineage>
        <taxon>Bacteria</taxon>
        <taxon>Bacillati</taxon>
        <taxon>Bacillota</taxon>
        <taxon>Clostridia</taxon>
        <taxon>Eubacteriales</taxon>
        <taxon>Desulfotomaculaceae</taxon>
        <taxon>Desulfotomaculum</taxon>
    </lineage>
</organism>
<dbReference type="GO" id="GO:0009117">
    <property type="term" value="P:nucleotide metabolic process"/>
    <property type="evidence" value="ECO:0007669"/>
    <property type="project" value="UniProtKB-KW"/>
</dbReference>
<dbReference type="InterPro" id="IPR029001">
    <property type="entry name" value="ITPase-like_fam"/>
</dbReference>
<sequence>MQLVLATRNEGKIRELTALIAPLGFTISSLADYPQIPEVVEDGATFEENAVKKARAVAAAAGCPALADDSGLEVDYLGGAPGVYSARFAGRGHDDRANNEKLLQMLRGVPAEKRTARFRCVVAVATPGGLVYTTEGVCAGMIGEEPRGKGGFGYDPLFYIPEYGKTFAELDPFIKNQISHRGRALTGTWNILAELKKEKS</sequence>
<evidence type="ECO:0000256" key="4">
    <source>
        <dbReference type="ARBA" id="ARBA00022741"/>
    </source>
</evidence>
<dbReference type="SUPFAM" id="SSF52972">
    <property type="entry name" value="ITPase-like"/>
    <property type="match status" value="1"/>
</dbReference>
<keyword evidence="4 10" id="KW-0547">Nucleotide-binding</keyword>
<comment type="cofactor">
    <cofactor evidence="10">
        <name>Mg(2+)</name>
        <dbReference type="ChEBI" id="CHEBI:18420"/>
    </cofactor>
    <text evidence="10">Binds 1 Mg(2+) ion per subunit.</text>
</comment>
<dbReference type="EC" id="3.6.1.66" evidence="10"/>
<feature type="binding site" evidence="10">
    <location>
        <begin position="152"/>
        <end position="155"/>
    </location>
    <ligand>
        <name>substrate</name>
    </ligand>
</feature>
<feature type="binding site" evidence="10">
    <location>
        <begin position="7"/>
        <end position="12"/>
    </location>
    <ligand>
        <name>substrate</name>
    </ligand>
</feature>
<feature type="binding site" evidence="10">
    <location>
        <position position="69"/>
    </location>
    <ligand>
        <name>Mg(2+)</name>
        <dbReference type="ChEBI" id="CHEBI:18420"/>
    </ligand>
</feature>
<keyword evidence="5 10" id="KW-0378">Hydrolase</keyword>
<dbReference type="NCBIfam" id="TIGR00042">
    <property type="entry name" value="RdgB/HAM1 family non-canonical purine NTP pyrophosphatase"/>
    <property type="match status" value="1"/>
</dbReference>
<dbReference type="GO" id="GO:0035870">
    <property type="term" value="F:dITP diphosphatase activity"/>
    <property type="evidence" value="ECO:0007669"/>
    <property type="project" value="UniProtKB-UniRule"/>
</dbReference>
<evidence type="ECO:0000313" key="12">
    <source>
        <dbReference type="EMBL" id="OAT82382.1"/>
    </source>
</evidence>
<dbReference type="InterPro" id="IPR020922">
    <property type="entry name" value="dITP/XTP_pyrophosphatase"/>
</dbReference>
<evidence type="ECO:0000256" key="1">
    <source>
        <dbReference type="ARBA" id="ARBA00008023"/>
    </source>
</evidence>
<dbReference type="GO" id="GO:0046872">
    <property type="term" value="F:metal ion binding"/>
    <property type="evidence" value="ECO:0007669"/>
    <property type="project" value="UniProtKB-KW"/>
</dbReference>
<name>A0A1B7LFK9_9FIRM</name>
<dbReference type="NCBIfam" id="NF011397">
    <property type="entry name" value="PRK14822.1"/>
    <property type="match status" value="1"/>
</dbReference>
<reference evidence="12 13" key="1">
    <citation type="submission" date="2016-04" db="EMBL/GenBank/DDBJ databases">
        <authorList>
            <person name="Evans L.H."/>
            <person name="Alamgir A."/>
            <person name="Owens N."/>
            <person name="Weber N.D."/>
            <person name="Virtaneva K."/>
            <person name="Barbian K."/>
            <person name="Babar A."/>
            <person name="Rosenke K."/>
        </authorList>
    </citation>
    <scope>NUCLEOTIDE SEQUENCE [LARGE SCALE GENOMIC DNA]</scope>
    <source>
        <strain evidence="12 13">LMa1</strain>
    </source>
</reference>
<comment type="caution">
    <text evidence="12">The sequence shown here is derived from an EMBL/GenBank/DDBJ whole genome shotgun (WGS) entry which is preliminary data.</text>
</comment>
<keyword evidence="3 10" id="KW-0479">Metal-binding</keyword>
<dbReference type="GO" id="GO:0005829">
    <property type="term" value="C:cytosol"/>
    <property type="evidence" value="ECO:0007669"/>
    <property type="project" value="TreeGrafter"/>
</dbReference>
<accession>A0A1B7LFK9</accession>
<protein>
    <recommendedName>
        <fullName evidence="10">dITP/XTP pyrophosphatase</fullName>
        <ecNumber evidence="10">3.6.1.66</ecNumber>
    </recommendedName>
    <alternativeName>
        <fullName evidence="10">Non-canonical purine NTP pyrophosphatase</fullName>
    </alternativeName>
    <alternativeName>
        <fullName evidence="10">Non-standard purine NTP pyrophosphatase</fullName>
    </alternativeName>
    <alternativeName>
        <fullName evidence="10">Nucleoside-triphosphate diphosphatase</fullName>
    </alternativeName>
    <alternativeName>
        <fullName evidence="10">Nucleoside-triphosphate pyrophosphatase</fullName>
        <shortName evidence="10">NTPase</shortName>
    </alternativeName>
</protein>
<feature type="active site" description="Proton acceptor" evidence="10">
    <location>
        <position position="69"/>
    </location>
</feature>
<comment type="catalytic activity">
    <reaction evidence="9 10">
        <text>XTP + H2O = XMP + diphosphate + H(+)</text>
        <dbReference type="Rhea" id="RHEA:28610"/>
        <dbReference type="ChEBI" id="CHEBI:15377"/>
        <dbReference type="ChEBI" id="CHEBI:15378"/>
        <dbReference type="ChEBI" id="CHEBI:33019"/>
        <dbReference type="ChEBI" id="CHEBI:57464"/>
        <dbReference type="ChEBI" id="CHEBI:61314"/>
        <dbReference type="EC" id="3.6.1.66"/>
    </reaction>
</comment>
<dbReference type="HAMAP" id="MF_01405">
    <property type="entry name" value="Non_canon_purine_NTPase"/>
    <property type="match status" value="1"/>
</dbReference>
<evidence type="ECO:0000313" key="13">
    <source>
        <dbReference type="Proteomes" id="UP000078532"/>
    </source>
</evidence>
<comment type="similarity">
    <text evidence="1 10 11">Belongs to the HAM1 NTPase family.</text>
</comment>
<feature type="binding site" evidence="10">
    <location>
        <position position="175"/>
    </location>
    <ligand>
        <name>substrate</name>
    </ligand>
</feature>
<dbReference type="Pfam" id="PF01725">
    <property type="entry name" value="Ham1p_like"/>
    <property type="match status" value="1"/>
</dbReference>
<keyword evidence="13" id="KW-1185">Reference proteome</keyword>
<comment type="subunit">
    <text evidence="2 10">Homodimer.</text>
</comment>
<dbReference type="GO" id="GO:0017111">
    <property type="term" value="F:ribonucleoside triphosphate phosphatase activity"/>
    <property type="evidence" value="ECO:0007669"/>
    <property type="project" value="InterPro"/>
</dbReference>
<dbReference type="GO" id="GO:0036222">
    <property type="term" value="F:XTP diphosphatase activity"/>
    <property type="evidence" value="ECO:0007669"/>
    <property type="project" value="UniProtKB-UniRule"/>
</dbReference>
<dbReference type="Gene3D" id="3.90.950.10">
    <property type="match status" value="1"/>
</dbReference>
<evidence type="ECO:0000256" key="6">
    <source>
        <dbReference type="ARBA" id="ARBA00022842"/>
    </source>
</evidence>
<dbReference type="AlphaFoldDB" id="A0A1B7LFK9"/>
<dbReference type="PANTHER" id="PTHR11067:SF9">
    <property type="entry name" value="INOSINE TRIPHOSPHATE PYROPHOSPHATASE"/>
    <property type="match status" value="1"/>
</dbReference>